<dbReference type="Pfam" id="PF00107">
    <property type="entry name" value="ADH_zinc_N"/>
    <property type="match status" value="1"/>
</dbReference>
<dbReference type="Gene3D" id="3.90.180.10">
    <property type="entry name" value="Medium-chain alcohol dehydrogenases, catalytic domain"/>
    <property type="match status" value="2"/>
</dbReference>
<evidence type="ECO:0000256" key="2">
    <source>
        <dbReference type="ARBA" id="ARBA00008072"/>
    </source>
</evidence>
<dbReference type="RefSeq" id="WP_051913788.1">
    <property type="nucleotide sequence ID" value="NZ_JMQM01000001.1"/>
</dbReference>
<dbReference type="InterPro" id="IPR013154">
    <property type="entry name" value="ADH-like_N"/>
</dbReference>
<dbReference type="AlphaFoldDB" id="A0A084UAU4"/>
<dbReference type="SUPFAM" id="SSF50129">
    <property type="entry name" value="GroES-like"/>
    <property type="match status" value="1"/>
</dbReference>
<evidence type="ECO:0000313" key="8">
    <source>
        <dbReference type="EMBL" id="KFB10080.1"/>
    </source>
</evidence>
<reference evidence="8 9" key="1">
    <citation type="submission" date="2014-05" db="EMBL/GenBank/DDBJ databases">
        <title>Draft Genome Sequence of Nitratireductor basaltis Strain UMTGB225, A Marine Bacterium Isolated from Green Barrel Tunicate.</title>
        <authorList>
            <person name="Gan H.Y."/>
        </authorList>
    </citation>
    <scope>NUCLEOTIDE SEQUENCE [LARGE SCALE GENOMIC DNA]</scope>
    <source>
        <strain evidence="8 9">UMTGB225</strain>
    </source>
</reference>
<dbReference type="PROSITE" id="PS00059">
    <property type="entry name" value="ADH_ZINC"/>
    <property type="match status" value="1"/>
</dbReference>
<evidence type="ECO:0000256" key="5">
    <source>
        <dbReference type="ARBA" id="ARBA00023002"/>
    </source>
</evidence>
<dbReference type="InterPro" id="IPR011032">
    <property type="entry name" value="GroES-like_sf"/>
</dbReference>
<dbReference type="Pfam" id="PF08240">
    <property type="entry name" value="ADH_N"/>
    <property type="match status" value="1"/>
</dbReference>
<evidence type="ECO:0000256" key="6">
    <source>
        <dbReference type="RuleBase" id="RU361277"/>
    </source>
</evidence>
<comment type="cofactor">
    <cofactor evidence="1 6">
        <name>Zn(2+)</name>
        <dbReference type="ChEBI" id="CHEBI:29105"/>
    </cofactor>
</comment>
<evidence type="ECO:0000259" key="7">
    <source>
        <dbReference type="SMART" id="SM00829"/>
    </source>
</evidence>
<keyword evidence="5" id="KW-0560">Oxidoreductase</keyword>
<dbReference type="SUPFAM" id="SSF51735">
    <property type="entry name" value="NAD(P)-binding Rossmann-fold domains"/>
    <property type="match status" value="1"/>
</dbReference>
<feature type="domain" description="Enoyl reductase (ER)" evidence="7">
    <location>
        <begin position="23"/>
        <end position="331"/>
    </location>
</feature>
<accession>A0A084UAU4</accession>
<dbReference type="CDD" id="cd08269">
    <property type="entry name" value="Zn_ADH9"/>
    <property type="match status" value="1"/>
</dbReference>
<dbReference type="eggNOG" id="COG1063">
    <property type="taxonomic scope" value="Bacteria"/>
</dbReference>
<dbReference type="InterPro" id="IPR013149">
    <property type="entry name" value="ADH-like_C"/>
</dbReference>
<keyword evidence="9" id="KW-1185">Reference proteome</keyword>
<dbReference type="EMBL" id="JMQM01000001">
    <property type="protein sequence ID" value="KFB10080.1"/>
    <property type="molecule type" value="Genomic_DNA"/>
</dbReference>
<evidence type="ECO:0000313" key="9">
    <source>
        <dbReference type="Proteomes" id="UP000053675"/>
    </source>
</evidence>
<dbReference type="PANTHER" id="PTHR43350">
    <property type="entry name" value="NAD-DEPENDENT ALCOHOL DEHYDROGENASE"/>
    <property type="match status" value="1"/>
</dbReference>
<comment type="similarity">
    <text evidence="2 6">Belongs to the zinc-containing alcohol dehydrogenase family.</text>
</comment>
<evidence type="ECO:0000256" key="3">
    <source>
        <dbReference type="ARBA" id="ARBA00022723"/>
    </source>
</evidence>
<dbReference type="PANTHER" id="PTHR43350:SF2">
    <property type="entry name" value="GROES-LIKE ZINC-BINDING ALCOHOL DEHYDROGENASE FAMILY PROTEIN"/>
    <property type="match status" value="1"/>
</dbReference>
<dbReference type="STRING" id="472175.EL18_01109"/>
<name>A0A084UAU4_9HYPH</name>
<gene>
    <name evidence="8" type="ORF">EL18_01109</name>
</gene>
<proteinExistence type="inferred from homology"/>
<dbReference type="InterPro" id="IPR002328">
    <property type="entry name" value="ADH_Zn_CS"/>
</dbReference>
<dbReference type="GO" id="GO:0008270">
    <property type="term" value="F:zinc ion binding"/>
    <property type="evidence" value="ECO:0007669"/>
    <property type="project" value="InterPro"/>
</dbReference>
<dbReference type="GO" id="GO:0016616">
    <property type="term" value="F:oxidoreductase activity, acting on the CH-OH group of donors, NAD or NADP as acceptor"/>
    <property type="evidence" value="ECO:0007669"/>
    <property type="project" value="UniProtKB-ARBA"/>
</dbReference>
<dbReference type="InterPro" id="IPR036291">
    <property type="entry name" value="NAD(P)-bd_dom_sf"/>
</dbReference>
<dbReference type="Proteomes" id="UP000053675">
    <property type="component" value="Unassembled WGS sequence"/>
</dbReference>
<protein>
    <submittedName>
        <fullName evidence="8">Alcohol dehydrogenase GroES-like protein</fullName>
    </submittedName>
</protein>
<dbReference type="InterPro" id="IPR020843">
    <property type="entry name" value="ER"/>
</dbReference>
<evidence type="ECO:0000256" key="1">
    <source>
        <dbReference type="ARBA" id="ARBA00001947"/>
    </source>
</evidence>
<keyword evidence="3 6" id="KW-0479">Metal-binding</keyword>
<dbReference type="SMART" id="SM00829">
    <property type="entry name" value="PKS_ER"/>
    <property type="match status" value="1"/>
</dbReference>
<dbReference type="PATRIC" id="fig|472175.3.peg.1117"/>
<comment type="caution">
    <text evidence="8">The sequence shown here is derived from an EMBL/GenBank/DDBJ whole genome shotgun (WGS) entry which is preliminary data.</text>
</comment>
<organism evidence="8 9">
    <name type="scientific">Nitratireductor basaltis</name>
    <dbReference type="NCBI Taxonomy" id="472175"/>
    <lineage>
        <taxon>Bacteria</taxon>
        <taxon>Pseudomonadati</taxon>
        <taxon>Pseudomonadota</taxon>
        <taxon>Alphaproteobacteria</taxon>
        <taxon>Hyphomicrobiales</taxon>
        <taxon>Phyllobacteriaceae</taxon>
        <taxon>Nitratireductor</taxon>
    </lineage>
</organism>
<keyword evidence="4 6" id="KW-0862">Zinc</keyword>
<sequence length="333" mass="36418">MTLLDRTHTEQVISKTMRAAVLTAPNRFEIKEVAIPEPKRGEVLVRLAGCGVCASNIEPWQGPEWMEYPTAPGDMGHEGYGTIAALGEGVTGLQIGMPVTTLFYNSYAEYDVGPAENVVPLPDGLSDKDFPGEPLGCAMNIFARSDIRPGQTVAIVGSGFLGALLCRLCVSEGARVIAVSRRDTALSIAKHAGARHVIRMDDHYRIIDEVKALTDGALCDRVIEATGKPWPLDLAGELTSERGRLVIAGYHQDGPRQINMQMWNWKGLDVINAHERDPERYLSGIRAAIDAVVAGKIDPSPLITHRYRLEELNQALQDARDRPDGFLKAVVRM</sequence>
<evidence type="ECO:0000256" key="4">
    <source>
        <dbReference type="ARBA" id="ARBA00022833"/>
    </source>
</evidence>
<dbReference type="Gene3D" id="3.40.50.720">
    <property type="entry name" value="NAD(P)-binding Rossmann-like Domain"/>
    <property type="match status" value="1"/>
</dbReference>